<dbReference type="InterPro" id="IPR036986">
    <property type="entry name" value="S4_RNA-bd_sf"/>
</dbReference>
<dbReference type="NCBIfam" id="TIGR00234">
    <property type="entry name" value="tyrS"/>
    <property type="match status" value="1"/>
</dbReference>
<dbReference type="SUPFAM" id="SSF52374">
    <property type="entry name" value="Nucleotidylyl transferase"/>
    <property type="match status" value="1"/>
</dbReference>
<dbReference type="GO" id="GO:0004831">
    <property type="term" value="F:tyrosine-tRNA ligase activity"/>
    <property type="evidence" value="ECO:0007669"/>
    <property type="project" value="UniProtKB-UniRule"/>
</dbReference>
<evidence type="ECO:0000256" key="8">
    <source>
        <dbReference type="ARBA" id="ARBA00048248"/>
    </source>
</evidence>
<dbReference type="AlphaFoldDB" id="A0A1G2DZF3"/>
<sequence>MKANINSQKIEEALTRGVENIYPSHKALERVLRSGKKLRIYIGIDPTGKLHVGHMVVLRKLRQFQDLGHEIIILIGDFTATIGDPTDKAALRKPLTRKQVLENAKDYKKQIGKILDTKKPNIKFLNNEAWANKLKPADMLKLASCFTVARLLERDMFQKRIKDGKEIHLHEFLYPVFQAYDSVAMNVDLEIGGNDQSFNMLAGRDLIKKMKNKEKFVLATRLLTDSAGKKMGKTEGNLVSLDTPSGEMYGKIMSWPDSLIKVGFEILTDVPLDEVKNFLNKPREAKARLAREVVATCHSKEKALLAEKEFNRVFKEKELPTKIPEINIKDKNLNILDLLVKTKLVSSKSEARRLVLQKGIKIDNKIQDDWRKNVETKDGLIIQAGKRKFAKIKSI</sequence>
<comment type="similarity">
    <text evidence="11">Belongs to the class-I aminoacyl-tRNA synthetase family.</text>
</comment>
<dbReference type="Proteomes" id="UP000176755">
    <property type="component" value="Unassembled WGS sequence"/>
</dbReference>
<evidence type="ECO:0000256" key="9">
    <source>
        <dbReference type="NCBIfam" id="TIGR00234"/>
    </source>
</evidence>
<keyword evidence="2 11" id="KW-0436">Ligase</keyword>
<dbReference type="GO" id="GO:0005829">
    <property type="term" value="C:cytosol"/>
    <property type="evidence" value="ECO:0007669"/>
    <property type="project" value="TreeGrafter"/>
</dbReference>
<dbReference type="PROSITE" id="PS00178">
    <property type="entry name" value="AA_TRNA_LIGASE_I"/>
    <property type="match status" value="1"/>
</dbReference>
<feature type="domain" description="Tyrosine--tRNA ligase SYY-like C-terminal" evidence="12">
    <location>
        <begin position="321"/>
        <end position="390"/>
    </location>
</feature>
<dbReference type="InterPro" id="IPR024088">
    <property type="entry name" value="Tyr-tRNA-ligase_bac-type"/>
</dbReference>
<dbReference type="Pfam" id="PF00579">
    <property type="entry name" value="tRNA-synt_1b"/>
    <property type="match status" value="1"/>
</dbReference>
<evidence type="ECO:0000256" key="4">
    <source>
        <dbReference type="ARBA" id="ARBA00022840"/>
    </source>
</evidence>
<dbReference type="SUPFAM" id="SSF55174">
    <property type="entry name" value="Alpha-L RNA-binding motif"/>
    <property type="match status" value="1"/>
</dbReference>
<dbReference type="InterPro" id="IPR014729">
    <property type="entry name" value="Rossmann-like_a/b/a_fold"/>
</dbReference>
<dbReference type="EC" id="6.1.1.1" evidence="1 9"/>
<comment type="caution">
    <text evidence="13">The sequence shown here is derived from an EMBL/GenBank/DDBJ whole genome shotgun (WGS) entry which is preliminary data.</text>
</comment>
<evidence type="ECO:0000313" key="14">
    <source>
        <dbReference type="Proteomes" id="UP000176755"/>
    </source>
</evidence>
<dbReference type="GO" id="GO:0003723">
    <property type="term" value="F:RNA binding"/>
    <property type="evidence" value="ECO:0007669"/>
    <property type="project" value="UniProtKB-KW"/>
</dbReference>
<reference evidence="13 14" key="1">
    <citation type="journal article" date="2016" name="Nat. Commun.">
        <title>Thousands of microbial genomes shed light on interconnected biogeochemical processes in an aquifer system.</title>
        <authorList>
            <person name="Anantharaman K."/>
            <person name="Brown C.T."/>
            <person name="Hug L.A."/>
            <person name="Sharon I."/>
            <person name="Castelle C.J."/>
            <person name="Probst A.J."/>
            <person name="Thomas B.C."/>
            <person name="Singh A."/>
            <person name="Wilkins M.J."/>
            <person name="Karaoz U."/>
            <person name="Brodie E.L."/>
            <person name="Williams K.H."/>
            <person name="Hubbard S.S."/>
            <person name="Banfield J.F."/>
        </authorList>
    </citation>
    <scope>NUCLEOTIDE SEQUENCE [LARGE SCALE GENOMIC DNA]</scope>
</reference>
<dbReference type="PROSITE" id="PS50889">
    <property type="entry name" value="S4"/>
    <property type="match status" value="1"/>
</dbReference>
<evidence type="ECO:0000256" key="11">
    <source>
        <dbReference type="RuleBase" id="RU363036"/>
    </source>
</evidence>
<keyword evidence="3 11" id="KW-0547">Nucleotide-binding</keyword>
<protein>
    <recommendedName>
        <fullName evidence="1 9">Tyrosine--tRNA ligase</fullName>
        <ecNumber evidence="1 9">6.1.1.1</ecNumber>
    </recommendedName>
</protein>
<dbReference type="Gene3D" id="3.10.290.10">
    <property type="entry name" value="RNA-binding S4 domain"/>
    <property type="match status" value="1"/>
</dbReference>
<dbReference type="Gene3D" id="3.40.50.620">
    <property type="entry name" value="HUPs"/>
    <property type="match status" value="1"/>
</dbReference>
<keyword evidence="4 11" id="KW-0067">ATP-binding</keyword>
<keyword evidence="6 11" id="KW-0648">Protein biosynthesis</keyword>
<dbReference type="PANTHER" id="PTHR11766:SF1">
    <property type="entry name" value="TYROSINE--TRNA LIGASE"/>
    <property type="match status" value="1"/>
</dbReference>
<dbReference type="GO" id="GO:0006437">
    <property type="term" value="P:tyrosyl-tRNA aminoacylation"/>
    <property type="evidence" value="ECO:0007669"/>
    <property type="project" value="UniProtKB-UniRule"/>
</dbReference>
<gene>
    <name evidence="13" type="ORF">A2175_01500</name>
</gene>
<keyword evidence="5 10" id="KW-0694">RNA-binding</keyword>
<dbReference type="InterPro" id="IPR002305">
    <property type="entry name" value="aa-tRNA-synth_Ic"/>
</dbReference>
<evidence type="ECO:0000256" key="2">
    <source>
        <dbReference type="ARBA" id="ARBA00022598"/>
    </source>
</evidence>
<evidence type="ECO:0000259" key="12">
    <source>
        <dbReference type="Pfam" id="PF22421"/>
    </source>
</evidence>
<dbReference type="STRING" id="1801663.A2175_01500"/>
<accession>A0A1G2DZF3</accession>
<dbReference type="PANTHER" id="PTHR11766">
    <property type="entry name" value="TYROSYL-TRNA SYNTHETASE"/>
    <property type="match status" value="1"/>
</dbReference>
<organism evidence="13 14">
    <name type="scientific">Candidatus Nealsonbacteria bacterium RBG_13_42_11</name>
    <dbReference type="NCBI Taxonomy" id="1801663"/>
    <lineage>
        <taxon>Bacteria</taxon>
        <taxon>Candidatus Nealsoniibacteriota</taxon>
    </lineage>
</organism>
<evidence type="ECO:0000256" key="1">
    <source>
        <dbReference type="ARBA" id="ARBA00013160"/>
    </source>
</evidence>
<dbReference type="GO" id="GO:0005524">
    <property type="term" value="F:ATP binding"/>
    <property type="evidence" value="ECO:0007669"/>
    <property type="project" value="UniProtKB-KW"/>
</dbReference>
<dbReference type="Pfam" id="PF22421">
    <property type="entry name" value="SYY_C-terminal"/>
    <property type="match status" value="1"/>
</dbReference>
<name>A0A1G2DZF3_9BACT</name>
<dbReference type="InterPro" id="IPR054608">
    <property type="entry name" value="SYY-like_C"/>
</dbReference>
<dbReference type="EMBL" id="MHLY01000003">
    <property type="protein sequence ID" value="OGZ18984.1"/>
    <property type="molecule type" value="Genomic_DNA"/>
</dbReference>
<dbReference type="Gene3D" id="1.10.240.10">
    <property type="entry name" value="Tyrosyl-Transfer RNA Synthetase"/>
    <property type="match status" value="1"/>
</dbReference>
<dbReference type="PRINTS" id="PR01040">
    <property type="entry name" value="TRNASYNTHTYR"/>
</dbReference>
<proteinExistence type="inferred from homology"/>
<evidence type="ECO:0000256" key="3">
    <source>
        <dbReference type="ARBA" id="ARBA00022741"/>
    </source>
</evidence>
<dbReference type="CDD" id="cd00805">
    <property type="entry name" value="TyrRS_core"/>
    <property type="match status" value="1"/>
</dbReference>
<evidence type="ECO:0000313" key="13">
    <source>
        <dbReference type="EMBL" id="OGZ18984.1"/>
    </source>
</evidence>
<evidence type="ECO:0000256" key="5">
    <source>
        <dbReference type="ARBA" id="ARBA00022884"/>
    </source>
</evidence>
<comment type="catalytic activity">
    <reaction evidence="8">
        <text>tRNA(Tyr) + L-tyrosine + ATP = L-tyrosyl-tRNA(Tyr) + AMP + diphosphate + H(+)</text>
        <dbReference type="Rhea" id="RHEA:10220"/>
        <dbReference type="Rhea" id="RHEA-COMP:9706"/>
        <dbReference type="Rhea" id="RHEA-COMP:9707"/>
        <dbReference type="ChEBI" id="CHEBI:15378"/>
        <dbReference type="ChEBI" id="CHEBI:30616"/>
        <dbReference type="ChEBI" id="CHEBI:33019"/>
        <dbReference type="ChEBI" id="CHEBI:58315"/>
        <dbReference type="ChEBI" id="CHEBI:78442"/>
        <dbReference type="ChEBI" id="CHEBI:78536"/>
        <dbReference type="ChEBI" id="CHEBI:456215"/>
        <dbReference type="EC" id="6.1.1.1"/>
    </reaction>
</comment>
<evidence type="ECO:0000256" key="7">
    <source>
        <dbReference type="ARBA" id="ARBA00023146"/>
    </source>
</evidence>
<dbReference type="InterPro" id="IPR002307">
    <property type="entry name" value="Tyr-tRNA-ligase"/>
</dbReference>
<dbReference type="InterPro" id="IPR001412">
    <property type="entry name" value="aa-tRNA-synth_I_CS"/>
</dbReference>
<evidence type="ECO:0000256" key="6">
    <source>
        <dbReference type="ARBA" id="ARBA00022917"/>
    </source>
</evidence>
<dbReference type="CDD" id="cd00165">
    <property type="entry name" value="S4"/>
    <property type="match status" value="1"/>
</dbReference>
<keyword evidence="7 11" id="KW-0030">Aminoacyl-tRNA synthetase</keyword>
<evidence type="ECO:0000256" key="10">
    <source>
        <dbReference type="PROSITE-ProRule" id="PRU00182"/>
    </source>
</evidence>